<gene>
    <name evidence="1" type="ORF">IV49_GL001807</name>
</gene>
<proteinExistence type="predicted"/>
<name>A0A0R2HCM8_9FIRM</name>
<dbReference type="AlphaFoldDB" id="A0A0R2HCM8"/>
<dbReference type="InterPro" id="IPR011330">
    <property type="entry name" value="Glyco_hydro/deAcase_b/a-brl"/>
</dbReference>
<evidence type="ECO:0008006" key="3">
    <source>
        <dbReference type="Google" id="ProtNLM"/>
    </source>
</evidence>
<dbReference type="GO" id="GO:0005975">
    <property type="term" value="P:carbohydrate metabolic process"/>
    <property type="evidence" value="ECO:0007669"/>
    <property type="project" value="InterPro"/>
</dbReference>
<dbReference type="SUPFAM" id="SSF88713">
    <property type="entry name" value="Glycoside hydrolase/deacetylase"/>
    <property type="match status" value="1"/>
</dbReference>
<evidence type="ECO:0000313" key="2">
    <source>
        <dbReference type="Proteomes" id="UP000051841"/>
    </source>
</evidence>
<organism evidence="1 2">
    <name type="scientific">Kandleria vitulina DSM 20405</name>
    <dbReference type="NCBI Taxonomy" id="1410657"/>
    <lineage>
        <taxon>Bacteria</taxon>
        <taxon>Bacillati</taxon>
        <taxon>Bacillota</taxon>
        <taxon>Erysipelotrichia</taxon>
        <taxon>Erysipelotrichales</taxon>
        <taxon>Coprobacillaceae</taxon>
        <taxon>Kandleria</taxon>
    </lineage>
</organism>
<dbReference type="PATRIC" id="fig|1410657.5.peg.1862"/>
<keyword evidence="2" id="KW-1185">Reference proteome</keyword>
<dbReference type="RefSeq" id="WP_051654367.1">
    <property type="nucleotide sequence ID" value="NZ_JNKN01000006.1"/>
</dbReference>
<comment type="caution">
    <text evidence="1">The sequence shown here is derived from an EMBL/GenBank/DDBJ whole genome shotgun (WGS) entry which is preliminary data.</text>
</comment>
<dbReference type="Gene3D" id="3.20.20.370">
    <property type="entry name" value="Glycoside hydrolase/deacetylase"/>
    <property type="match status" value="1"/>
</dbReference>
<evidence type="ECO:0000313" key="1">
    <source>
        <dbReference type="EMBL" id="KRN50722.1"/>
    </source>
</evidence>
<accession>A0A0R2HCM8</accession>
<sequence length="265" mass="30784">MKKILVRFDDLCPTMNKEQWEKAKVLLKQYDVKPLLGVVPECRDPELLIDKEDLHFWEEMRSLQKEGYTLAMHGCFHECIHQGKTLVSGPGYSEFAGRSYEDQYATIKKGKEILEEHGIHTTIFFAPRHSYDLNTLKALAANGFTHISDGKSHTVWNREGILCVPCRSSGCPAIRFNGYYTAVFHAHEWVREDKAFAYKEFVSLLENHHQDIVDFNEFASRKEGHPFVQMISEKAFIFYENHIRPKLSALHVLIKRRGRKNGRKT</sequence>
<dbReference type="EMBL" id="JQBL01000006">
    <property type="protein sequence ID" value="KRN50722.1"/>
    <property type="molecule type" value="Genomic_DNA"/>
</dbReference>
<reference evidence="1 2" key="1">
    <citation type="journal article" date="2015" name="Genome Announc.">
        <title>Expanding the biotechnology potential of lactobacilli through comparative genomics of 213 strains and associated genera.</title>
        <authorList>
            <person name="Sun Z."/>
            <person name="Harris H.M."/>
            <person name="McCann A."/>
            <person name="Guo C."/>
            <person name="Argimon S."/>
            <person name="Zhang W."/>
            <person name="Yang X."/>
            <person name="Jeffery I.B."/>
            <person name="Cooney J.C."/>
            <person name="Kagawa T.F."/>
            <person name="Liu W."/>
            <person name="Song Y."/>
            <person name="Salvetti E."/>
            <person name="Wrobel A."/>
            <person name="Rasinkangas P."/>
            <person name="Parkhill J."/>
            <person name="Rea M.C."/>
            <person name="O'Sullivan O."/>
            <person name="Ritari J."/>
            <person name="Douillard F.P."/>
            <person name="Paul Ross R."/>
            <person name="Yang R."/>
            <person name="Briner A.E."/>
            <person name="Felis G.E."/>
            <person name="de Vos W.M."/>
            <person name="Barrangou R."/>
            <person name="Klaenhammer T.R."/>
            <person name="Caufield P.W."/>
            <person name="Cui Y."/>
            <person name="Zhang H."/>
            <person name="O'Toole P.W."/>
        </authorList>
    </citation>
    <scope>NUCLEOTIDE SEQUENCE [LARGE SCALE GENOMIC DNA]</scope>
    <source>
        <strain evidence="1 2">DSM 20405</strain>
    </source>
</reference>
<dbReference type="Proteomes" id="UP000051841">
    <property type="component" value="Unassembled WGS sequence"/>
</dbReference>
<protein>
    <recommendedName>
        <fullName evidence="3">DUF2334 domain-containing protein</fullName>
    </recommendedName>
</protein>
<dbReference type="InterPro" id="IPR018763">
    <property type="entry name" value="DUF2334"/>
</dbReference>
<dbReference type="Pfam" id="PF10096">
    <property type="entry name" value="DUF2334"/>
    <property type="match status" value="1"/>
</dbReference>